<evidence type="ECO:0000313" key="8">
    <source>
        <dbReference type="Proteomes" id="UP000327013"/>
    </source>
</evidence>
<dbReference type="InterPro" id="IPR036412">
    <property type="entry name" value="HAD-like_sf"/>
</dbReference>
<comment type="similarity">
    <text evidence="4">Belongs to the CTDSPL2 family.</text>
</comment>
<feature type="domain" description="FCP1 homology" evidence="6">
    <location>
        <begin position="300"/>
        <end position="459"/>
    </location>
</feature>
<dbReference type="PANTHER" id="PTHR12210">
    <property type="entry name" value="DULLARD PROTEIN PHOSPHATASE"/>
    <property type="match status" value="1"/>
</dbReference>
<dbReference type="NCBIfam" id="TIGR02251">
    <property type="entry name" value="HIF-SF_euk"/>
    <property type="match status" value="1"/>
</dbReference>
<accession>A0A5N6QDJ3</accession>
<dbReference type="AlphaFoldDB" id="A0A5N6QDJ3"/>
<dbReference type="GO" id="GO:0004721">
    <property type="term" value="F:phosphoprotein phosphatase activity"/>
    <property type="evidence" value="ECO:0007669"/>
    <property type="project" value="UniProtKB-KW"/>
</dbReference>
<dbReference type="FunFam" id="3.40.50.1000:FF:000015">
    <property type="entry name" value="CTD small phosphatase-like protein 2"/>
    <property type="match status" value="1"/>
</dbReference>
<dbReference type="EMBL" id="CM017321">
    <property type="protein sequence ID" value="KAE7996280.1"/>
    <property type="molecule type" value="Genomic_DNA"/>
</dbReference>
<dbReference type="PROSITE" id="PS50969">
    <property type="entry name" value="FCP1"/>
    <property type="match status" value="1"/>
</dbReference>
<dbReference type="InterPro" id="IPR011948">
    <property type="entry name" value="Dullard_phosphatase"/>
</dbReference>
<evidence type="ECO:0000256" key="5">
    <source>
        <dbReference type="SAM" id="MobiDB-lite"/>
    </source>
</evidence>
<organism evidence="7 8">
    <name type="scientific">Carpinus fangiana</name>
    <dbReference type="NCBI Taxonomy" id="176857"/>
    <lineage>
        <taxon>Eukaryota</taxon>
        <taxon>Viridiplantae</taxon>
        <taxon>Streptophyta</taxon>
        <taxon>Embryophyta</taxon>
        <taxon>Tracheophyta</taxon>
        <taxon>Spermatophyta</taxon>
        <taxon>Magnoliopsida</taxon>
        <taxon>eudicotyledons</taxon>
        <taxon>Gunneridae</taxon>
        <taxon>Pentapetalae</taxon>
        <taxon>rosids</taxon>
        <taxon>fabids</taxon>
        <taxon>Fagales</taxon>
        <taxon>Betulaceae</taxon>
        <taxon>Carpinus</taxon>
    </lineage>
</organism>
<keyword evidence="1" id="KW-0378">Hydrolase</keyword>
<evidence type="ECO:0000313" key="7">
    <source>
        <dbReference type="EMBL" id="KAE7996280.1"/>
    </source>
</evidence>
<dbReference type="CDD" id="cd07521">
    <property type="entry name" value="HAD_FCP1-like"/>
    <property type="match status" value="1"/>
</dbReference>
<dbReference type="OrthoDB" id="277011at2759"/>
<keyword evidence="8" id="KW-1185">Reference proteome</keyword>
<comment type="function">
    <text evidence="3">Probable phosphatase.</text>
</comment>
<name>A0A5N6QDJ3_9ROSI</name>
<feature type="compositionally biased region" description="Basic and acidic residues" evidence="5">
    <location>
        <begin position="122"/>
        <end position="141"/>
    </location>
</feature>
<gene>
    <name evidence="7" type="ORF">FH972_001014</name>
</gene>
<dbReference type="InterPro" id="IPR023214">
    <property type="entry name" value="HAD_sf"/>
</dbReference>
<dbReference type="SMART" id="SM00577">
    <property type="entry name" value="CPDc"/>
    <property type="match status" value="1"/>
</dbReference>
<dbReference type="InterPro" id="IPR004274">
    <property type="entry name" value="FCP1_dom"/>
</dbReference>
<evidence type="ECO:0000259" key="6">
    <source>
        <dbReference type="PROSITE" id="PS50969"/>
    </source>
</evidence>
<dbReference type="InterPro" id="IPR050365">
    <property type="entry name" value="TIM50"/>
</dbReference>
<evidence type="ECO:0000256" key="3">
    <source>
        <dbReference type="ARBA" id="ARBA00037324"/>
    </source>
</evidence>
<keyword evidence="2" id="KW-0904">Protein phosphatase</keyword>
<evidence type="ECO:0000256" key="1">
    <source>
        <dbReference type="ARBA" id="ARBA00022801"/>
    </source>
</evidence>
<reference evidence="7 8" key="1">
    <citation type="submission" date="2019-06" db="EMBL/GenBank/DDBJ databases">
        <title>A chromosomal-level reference genome of Carpinus fangiana (Coryloideae, Betulaceae).</title>
        <authorList>
            <person name="Yang X."/>
            <person name="Wang Z."/>
            <person name="Zhang L."/>
            <person name="Hao G."/>
            <person name="Liu J."/>
            <person name="Yang Y."/>
        </authorList>
    </citation>
    <scope>NUCLEOTIDE SEQUENCE [LARGE SCALE GENOMIC DNA]</scope>
    <source>
        <strain evidence="7">Cfa_2016G</strain>
        <tissue evidence="7">Leaf</tissue>
    </source>
</reference>
<sequence length="477" mass="53623">MPSLKMKTKLSTGCFKEKNGLHSCQKSSKISKKSCSYVRISEHTAEFDTCIHECQDVSLHTQVSMKNIESDGIIDREEFLDEENSQFQNQPSFFVDSATTGRMDSAHNSNIETIFSPALEPIDSHTEPKADDDAGNNKDPDMPGLGADESDDNRSSSDYQSCDVSDFYISDMIVASLPYNGNAFDDNSSGANCFPDYKCAEPSLLFDVAEQYMMLPFLEDTVKTSDINHAKSCEEAMLASDNTSLYLAIDQMRPCNQEFDANSDSDQGECFDPQVFIKNLPELSDVVSNFQPAILPEETQNRKHVTLVLDLDETLVHSTLEHHDDADFTFTVFFNMKEHTVYVKQRPYLHLFLEKVAEMFEVVIFTASQSIYAEQLLDILDPDGKLISRRVYRESCIFADGSYTKDLTVLGVDLAKVAIIDNSPQVFRLQFNNGIPIKSWFDDPSDSALISLLPFLETLVDADDVRPIIAKRFGNKE</sequence>
<dbReference type="SUPFAM" id="SSF56784">
    <property type="entry name" value="HAD-like"/>
    <property type="match status" value="1"/>
</dbReference>
<evidence type="ECO:0000256" key="4">
    <source>
        <dbReference type="ARBA" id="ARBA00038355"/>
    </source>
</evidence>
<dbReference type="Gene3D" id="3.40.50.1000">
    <property type="entry name" value="HAD superfamily/HAD-like"/>
    <property type="match status" value="1"/>
</dbReference>
<proteinExistence type="inferred from homology"/>
<dbReference type="Pfam" id="PF03031">
    <property type="entry name" value="NIF"/>
    <property type="match status" value="1"/>
</dbReference>
<evidence type="ECO:0000256" key="2">
    <source>
        <dbReference type="ARBA" id="ARBA00022912"/>
    </source>
</evidence>
<dbReference type="Proteomes" id="UP000327013">
    <property type="component" value="Chromosome 1"/>
</dbReference>
<protein>
    <recommendedName>
        <fullName evidence="6">FCP1 homology domain-containing protein</fullName>
    </recommendedName>
</protein>
<feature type="region of interest" description="Disordered" evidence="5">
    <location>
        <begin position="121"/>
        <end position="159"/>
    </location>
</feature>
<dbReference type="GO" id="GO:0005634">
    <property type="term" value="C:nucleus"/>
    <property type="evidence" value="ECO:0007669"/>
    <property type="project" value="UniProtKB-ARBA"/>
</dbReference>